<proteinExistence type="inferred from homology"/>
<evidence type="ECO:0000259" key="3">
    <source>
        <dbReference type="Pfam" id="PF01464"/>
    </source>
</evidence>
<dbReference type="InterPro" id="IPR000189">
    <property type="entry name" value="Transglyc_AS"/>
</dbReference>
<comment type="similarity">
    <text evidence="1">Belongs to the transglycosylase Slt family.</text>
</comment>
<dbReference type="InterPro" id="IPR008939">
    <property type="entry name" value="Lytic_TGlycosylase_superhlx_U"/>
</dbReference>
<dbReference type="GO" id="GO:0016020">
    <property type="term" value="C:membrane"/>
    <property type="evidence" value="ECO:0007669"/>
    <property type="project" value="InterPro"/>
</dbReference>
<accession>A0A7C5Q5L3</accession>
<dbReference type="Pfam" id="PF01464">
    <property type="entry name" value="SLT"/>
    <property type="match status" value="1"/>
</dbReference>
<dbReference type="SUPFAM" id="SSF48435">
    <property type="entry name" value="Bacterial muramidases"/>
    <property type="match status" value="1"/>
</dbReference>
<dbReference type="AlphaFoldDB" id="A0A7C5Q5L3"/>
<name>A0A7C5Q5L3_AQUAO</name>
<dbReference type="GO" id="GO:0004553">
    <property type="term" value="F:hydrolase activity, hydrolyzing O-glycosyl compounds"/>
    <property type="evidence" value="ECO:0007669"/>
    <property type="project" value="InterPro"/>
</dbReference>
<dbReference type="GO" id="GO:0008933">
    <property type="term" value="F:peptidoglycan lytic transglycosylase activity"/>
    <property type="evidence" value="ECO:0007669"/>
    <property type="project" value="InterPro"/>
</dbReference>
<keyword evidence="2" id="KW-0732">Signal</keyword>
<dbReference type="InterPro" id="IPR023346">
    <property type="entry name" value="Lysozyme-like_dom_sf"/>
</dbReference>
<comment type="caution">
    <text evidence="4">The sequence shown here is derived from an EMBL/GenBank/DDBJ whole genome shotgun (WGS) entry which is preliminary data.</text>
</comment>
<dbReference type="SUPFAM" id="SSF53955">
    <property type="entry name" value="Lysozyme-like"/>
    <property type="match status" value="1"/>
</dbReference>
<dbReference type="EMBL" id="DRNB01000282">
    <property type="protein sequence ID" value="HHJ64777.1"/>
    <property type="molecule type" value="Genomic_DNA"/>
</dbReference>
<evidence type="ECO:0000256" key="2">
    <source>
        <dbReference type="ARBA" id="ARBA00022729"/>
    </source>
</evidence>
<gene>
    <name evidence="4" type="ORF">ENJ61_07710</name>
</gene>
<organism evidence="4">
    <name type="scientific">Aquifex aeolicus</name>
    <dbReference type="NCBI Taxonomy" id="63363"/>
    <lineage>
        <taxon>Bacteria</taxon>
        <taxon>Pseudomonadati</taxon>
        <taxon>Aquificota</taxon>
        <taxon>Aquificia</taxon>
        <taxon>Aquificales</taxon>
        <taxon>Aquificaceae</taxon>
        <taxon>Aquifex</taxon>
    </lineage>
</organism>
<dbReference type="Proteomes" id="UP000885792">
    <property type="component" value="Unassembled WGS sequence"/>
</dbReference>
<dbReference type="CDD" id="cd13401">
    <property type="entry name" value="Slt70-like"/>
    <property type="match status" value="1"/>
</dbReference>
<evidence type="ECO:0000313" key="4">
    <source>
        <dbReference type="EMBL" id="HHJ64777.1"/>
    </source>
</evidence>
<dbReference type="PROSITE" id="PS00922">
    <property type="entry name" value="TRANSGLYCOSYLASE"/>
    <property type="match status" value="1"/>
</dbReference>
<dbReference type="PANTHER" id="PTHR37423">
    <property type="entry name" value="SOLUBLE LYTIC MUREIN TRANSGLYCOSYLASE-RELATED"/>
    <property type="match status" value="1"/>
</dbReference>
<feature type="domain" description="Transglycosylase SLT" evidence="3">
    <location>
        <begin position="187"/>
        <end position="295"/>
    </location>
</feature>
<reference evidence="4" key="1">
    <citation type="journal article" date="2020" name="mSystems">
        <title>Genome- and Community-Level Interaction Insights into Carbon Utilization and Element Cycling Functions of Hydrothermarchaeota in Hydrothermal Sediment.</title>
        <authorList>
            <person name="Zhou Z."/>
            <person name="Liu Y."/>
            <person name="Xu W."/>
            <person name="Pan J."/>
            <person name="Luo Z.H."/>
            <person name="Li M."/>
        </authorList>
    </citation>
    <scope>NUCLEOTIDE SEQUENCE [LARGE SCALE GENOMIC DNA]</scope>
    <source>
        <strain evidence="4">HyVt-501</strain>
    </source>
</reference>
<protein>
    <submittedName>
        <fullName evidence="4">Lytic transglycosylase domain-containing protein</fullName>
    </submittedName>
</protein>
<dbReference type="PANTHER" id="PTHR37423:SF2">
    <property type="entry name" value="MEMBRANE-BOUND LYTIC MUREIN TRANSGLYCOSYLASE C"/>
    <property type="match status" value="1"/>
</dbReference>
<dbReference type="Gene3D" id="1.10.530.10">
    <property type="match status" value="1"/>
</dbReference>
<evidence type="ECO:0000256" key="1">
    <source>
        <dbReference type="ARBA" id="ARBA00007734"/>
    </source>
</evidence>
<feature type="non-terminal residue" evidence="4">
    <location>
        <position position="1"/>
    </location>
</feature>
<dbReference type="InterPro" id="IPR008258">
    <property type="entry name" value="Transglycosylase_SLT_dom_1"/>
</dbReference>
<dbReference type="GO" id="GO:0000270">
    <property type="term" value="P:peptidoglycan metabolic process"/>
    <property type="evidence" value="ECO:0007669"/>
    <property type="project" value="InterPro"/>
</dbReference>
<dbReference type="GO" id="GO:0042597">
    <property type="term" value="C:periplasmic space"/>
    <property type="evidence" value="ECO:0007669"/>
    <property type="project" value="InterPro"/>
</dbReference>
<sequence length="336" mass="39368">AGDYRRARKYISVSGENFRRFFYSAILSVIEGKLLLAYEDLSLAERYARGNFERARVYFWKYRILRALGRKELAFYYLRKCADLSGFYATVAKMYLKEKLYSEPTLVVKGNPGGRVAKELRAVRELGFLHYMRLEAFRRIEEITPEDVFELVRVDPHTAIKLAVRKFGANSDIYRAIAYPTPFRVIVKRASRRYGVPEALIYAVMRQESLFDPIAISRSDAKGLMQLLDSTARWQAERIGYELRDVFDPETNVFLGTAYLRFLIDLWDGDLVRAIASYNAGQGAVSRWVDYRDDFLFIETIPYDETRNYVRRVLWFYYIYAEKLSFRAVLSFPPAR</sequence>